<name>A0A819VTF7_9BILA</name>
<dbReference type="InterPro" id="IPR050198">
    <property type="entry name" value="Non-receptor_tyrosine_kinases"/>
</dbReference>
<dbReference type="EMBL" id="CAJNOU010006790">
    <property type="protein sequence ID" value="CAF1512706.1"/>
    <property type="molecule type" value="Genomic_DNA"/>
</dbReference>
<evidence type="ECO:0000313" key="7">
    <source>
        <dbReference type="EMBL" id="CAF4113443.1"/>
    </source>
</evidence>
<evidence type="ECO:0000259" key="3">
    <source>
        <dbReference type="PROSITE" id="PS50011"/>
    </source>
</evidence>
<dbReference type="Proteomes" id="UP000663889">
    <property type="component" value="Unassembled WGS sequence"/>
</dbReference>
<dbReference type="Pfam" id="PF07714">
    <property type="entry name" value="PK_Tyr_Ser-Thr"/>
    <property type="match status" value="1"/>
</dbReference>
<dbReference type="Proteomes" id="UP000663823">
    <property type="component" value="Unassembled WGS sequence"/>
</dbReference>
<keyword evidence="2" id="KW-0067">ATP-binding</keyword>
<dbReference type="PROSITE" id="PS50011">
    <property type="entry name" value="PROTEIN_KINASE_DOM"/>
    <property type="match status" value="1"/>
</dbReference>
<proteinExistence type="predicted"/>
<dbReference type="InterPro" id="IPR001245">
    <property type="entry name" value="Ser-Thr/Tyr_kinase_cat_dom"/>
</dbReference>
<dbReference type="EMBL" id="CAJOAX010010634">
    <property type="protein sequence ID" value="CAF4078597.1"/>
    <property type="molecule type" value="Genomic_DNA"/>
</dbReference>
<protein>
    <recommendedName>
        <fullName evidence="3">Protein kinase domain-containing protein</fullName>
    </recommendedName>
</protein>
<dbReference type="GO" id="GO:0004672">
    <property type="term" value="F:protein kinase activity"/>
    <property type="evidence" value="ECO:0007669"/>
    <property type="project" value="InterPro"/>
</dbReference>
<dbReference type="OrthoDB" id="4062651at2759"/>
<dbReference type="Gene3D" id="1.10.510.10">
    <property type="entry name" value="Transferase(Phosphotransferase) domain 1"/>
    <property type="match status" value="1"/>
</dbReference>
<dbReference type="GO" id="GO:0005524">
    <property type="term" value="F:ATP binding"/>
    <property type="evidence" value="ECO:0007669"/>
    <property type="project" value="UniProtKB-KW"/>
</dbReference>
<evidence type="ECO:0000313" key="5">
    <source>
        <dbReference type="EMBL" id="CAF1512706.1"/>
    </source>
</evidence>
<dbReference type="SUPFAM" id="SSF56112">
    <property type="entry name" value="Protein kinase-like (PK-like)"/>
    <property type="match status" value="1"/>
</dbReference>
<evidence type="ECO:0000256" key="2">
    <source>
        <dbReference type="ARBA" id="ARBA00022840"/>
    </source>
</evidence>
<dbReference type="InterPro" id="IPR011009">
    <property type="entry name" value="Kinase-like_dom_sf"/>
</dbReference>
<dbReference type="InterPro" id="IPR008266">
    <property type="entry name" value="Tyr_kinase_AS"/>
</dbReference>
<sequence length="330" mass="38070">MESFFDSSQLQDSQAHKSEIIEKWASENDTSSLIRQHISLQQLHQNYAIKRPANQLETSKTNENYEFVLDIDVKKKNGRPLFQTHEKTIYAAEWLSTSFKRPDIVILKIDGIQARKEASFYLHLSHHPNIVHTFGFVLDSNCHHCQDSIMLLQEYASLGSLYELLQERNINFDEKILIEIFLQIIDAMIYLTKNNIVHGDLACRNILVFHFDTTNPKKTLVKLTDFGLSQYNQFDSCASNFAQSTSSIIPIRYAAPEIFVSSNTMSSYSEKSDIYSMGVLMWEAYSRGAIPWSNILDDQNVIRHVKNGNVLSRPPNCSEQYWTIILKTWS</sequence>
<dbReference type="AlphaFoldDB" id="A0A819VTF7"/>
<evidence type="ECO:0000313" key="8">
    <source>
        <dbReference type="Proteomes" id="UP000663874"/>
    </source>
</evidence>
<dbReference type="Proteomes" id="UP000663882">
    <property type="component" value="Unassembled WGS sequence"/>
</dbReference>
<comment type="caution">
    <text evidence="7">The sequence shown here is derived from an EMBL/GenBank/DDBJ whole genome shotgun (WGS) entry which is preliminary data.</text>
</comment>
<organism evidence="7 8">
    <name type="scientific">Rotaria sordida</name>
    <dbReference type="NCBI Taxonomy" id="392033"/>
    <lineage>
        <taxon>Eukaryota</taxon>
        <taxon>Metazoa</taxon>
        <taxon>Spiralia</taxon>
        <taxon>Gnathifera</taxon>
        <taxon>Rotifera</taxon>
        <taxon>Eurotatoria</taxon>
        <taxon>Bdelloidea</taxon>
        <taxon>Philodinida</taxon>
        <taxon>Philodinidae</taxon>
        <taxon>Rotaria</taxon>
    </lineage>
</organism>
<feature type="domain" description="Protein kinase" evidence="3">
    <location>
        <begin position="71"/>
        <end position="330"/>
    </location>
</feature>
<gene>
    <name evidence="7" type="ORF">FNK824_LOCUS31965</name>
    <name evidence="6" type="ORF">OTI717_LOCUS33068</name>
    <name evidence="4" type="ORF">RFH988_LOCUS36752</name>
    <name evidence="5" type="ORF">SEV965_LOCUS36632</name>
</gene>
<dbReference type="EMBL" id="CAJNOO010006595">
    <property type="protein sequence ID" value="CAF1450911.1"/>
    <property type="molecule type" value="Genomic_DNA"/>
</dbReference>
<evidence type="ECO:0000313" key="4">
    <source>
        <dbReference type="EMBL" id="CAF1450911.1"/>
    </source>
</evidence>
<dbReference type="PANTHER" id="PTHR24418">
    <property type="entry name" value="TYROSINE-PROTEIN KINASE"/>
    <property type="match status" value="1"/>
</dbReference>
<dbReference type="InterPro" id="IPR000719">
    <property type="entry name" value="Prot_kinase_dom"/>
</dbReference>
<dbReference type="Proteomes" id="UP000663874">
    <property type="component" value="Unassembled WGS sequence"/>
</dbReference>
<dbReference type="EMBL" id="CAJOBE010010645">
    <property type="protein sequence ID" value="CAF4113443.1"/>
    <property type="molecule type" value="Genomic_DNA"/>
</dbReference>
<dbReference type="SMART" id="SM00220">
    <property type="entry name" value="S_TKc"/>
    <property type="match status" value="1"/>
</dbReference>
<accession>A0A819VTF7</accession>
<reference evidence="7" key="1">
    <citation type="submission" date="2021-02" db="EMBL/GenBank/DDBJ databases">
        <authorList>
            <person name="Nowell W R."/>
        </authorList>
    </citation>
    <scope>NUCLEOTIDE SEQUENCE</scope>
</reference>
<evidence type="ECO:0000256" key="1">
    <source>
        <dbReference type="ARBA" id="ARBA00022741"/>
    </source>
</evidence>
<keyword evidence="1" id="KW-0547">Nucleotide-binding</keyword>
<evidence type="ECO:0000313" key="6">
    <source>
        <dbReference type="EMBL" id="CAF4078597.1"/>
    </source>
</evidence>
<dbReference type="PROSITE" id="PS00109">
    <property type="entry name" value="PROTEIN_KINASE_TYR"/>
    <property type="match status" value="1"/>
</dbReference>